<protein>
    <submittedName>
        <fullName evidence="1">Uncharacterized protein</fullName>
    </submittedName>
</protein>
<accession>A0A640UI72</accession>
<evidence type="ECO:0000313" key="1">
    <source>
        <dbReference type="EMBL" id="GFE35763.1"/>
    </source>
</evidence>
<sequence>MLVRVEDAADSFASSYGEAGDLLRTGDLGVGAVLPRKVGDAGRILGGCRAVARGLPRGHRGGQRARREQLRADLTAAVQLQHDRAAADRARRAIERAMDQS</sequence>
<comment type="caution">
    <text evidence="1">The sequence shown here is derived from an EMBL/GenBank/DDBJ whole genome shotgun (WGS) entry which is preliminary data.</text>
</comment>
<dbReference type="EMBL" id="BLIR01000001">
    <property type="protein sequence ID" value="GFE35763.1"/>
    <property type="molecule type" value="Genomic_DNA"/>
</dbReference>
<name>A0A640UI72_9ACTN</name>
<dbReference type="AlphaFoldDB" id="A0A640UI72"/>
<evidence type="ECO:0000313" key="2">
    <source>
        <dbReference type="Proteomes" id="UP000431826"/>
    </source>
</evidence>
<reference evidence="1 2" key="1">
    <citation type="submission" date="2019-12" db="EMBL/GenBank/DDBJ databases">
        <title>Whole genome shotgun sequence of Streptomyces tubercidicus NBRC 13090.</title>
        <authorList>
            <person name="Ichikawa N."/>
            <person name="Kimura A."/>
            <person name="Kitahashi Y."/>
            <person name="Komaki H."/>
            <person name="Tamura T."/>
        </authorList>
    </citation>
    <scope>NUCLEOTIDE SEQUENCE [LARGE SCALE GENOMIC DNA]</scope>
    <source>
        <strain evidence="1 2">NBRC 13090</strain>
    </source>
</reference>
<organism evidence="1 2">
    <name type="scientific">Streptomyces tubercidicus</name>
    <dbReference type="NCBI Taxonomy" id="47759"/>
    <lineage>
        <taxon>Bacteria</taxon>
        <taxon>Bacillati</taxon>
        <taxon>Actinomycetota</taxon>
        <taxon>Actinomycetes</taxon>
        <taxon>Kitasatosporales</taxon>
        <taxon>Streptomycetaceae</taxon>
        <taxon>Streptomyces</taxon>
    </lineage>
</organism>
<proteinExistence type="predicted"/>
<dbReference type="Proteomes" id="UP000431826">
    <property type="component" value="Unassembled WGS sequence"/>
</dbReference>
<keyword evidence="2" id="KW-1185">Reference proteome</keyword>
<gene>
    <name evidence="1" type="ORF">Stube_04360</name>
</gene>